<accession>A0A090QKE4</accession>
<dbReference type="InterPro" id="IPR004027">
    <property type="entry name" value="SEC_C_motif"/>
</dbReference>
<dbReference type="AlphaFoldDB" id="A0A090QKE4"/>
<dbReference type="Pfam" id="PF02810">
    <property type="entry name" value="SEC-C"/>
    <property type="match status" value="1"/>
</dbReference>
<proteinExistence type="predicted"/>
<dbReference type="SUPFAM" id="SSF103642">
    <property type="entry name" value="Sec-C motif"/>
    <property type="match status" value="1"/>
</dbReference>
<evidence type="ECO:0000313" key="1">
    <source>
        <dbReference type="EMBL" id="GAL02733.1"/>
    </source>
</evidence>
<comment type="caution">
    <text evidence="1">The sequence shown here is derived from an EMBL/GenBank/DDBJ whole genome shotgun (WGS) entry which is preliminary data.</text>
</comment>
<dbReference type="eggNOG" id="ENOG502ZCCE">
    <property type="taxonomic scope" value="Bacteria"/>
</dbReference>
<reference evidence="1 2" key="1">
    <citation type="journal article" date="2014" name="Genome Announc.">
        <title>Draft Genome Sequences of Two Vibrionaceae Species, Vibrio ponticus C121 and Photobacterium aphoticum C119, Isolated as Coral Reef Microbiota.</title>
        <authorList>
            <person name="Al-saari N."/>
            <person name="Meirelles P.M."/>
            <person name="Mino S."/>
            <person name="Suda W."/>
            <person name="Oshima K."/>
            <person name="Hattori M."/>
            <person name="Ohkuma M."/>
            <person name="Thompson F.L."/>
            <person name="Gomez-Gil B."/>
            <person name="Sawabe T."/>
            <person name="Sawabe T."/>
        </authorList>
    </citation>
    <scope>NUCLEOTIDE SEQUENCE [LARGE SCALE GENOMIC DNA]</scope>
    <source>
        <strain evidence="1 2">JCM 19237</strain>
    </source>
</reference>
<evidence type="ECO:0008006" key="3">
    <source>
        <dbReference type="Google" id="ProtNLM"/>
    </source>
</evidence>
<gene>
    <name evidence="1" type="ORF">JCM19237_5626</name>
</gene>
<sequence>MATKDNHYIPQWHQKGFMSERDDQLCHLTRREFPLPNGGLKVKTFQKWHTPAQRFYGEHLYSTFFGEEVNDDIERKLFGPIDDNGSKAVRAFLTDTQTEWHHNFEDFFTYLDAQKLRTPKGLDWIRSKYPELDQLQLMIEMQSLRTIHCTLWAEGVRELVSAEDSDVKFIVSDHPITVYNYACPPDSELCEYPNDPDISLKGSQTIFPLDKNRCLILTNLEYAQDPENANPLEQRINATRMRRSMVNTIEFINTRKLTADDVTKINHIIKSRAKVSVAAGKEDWLYPERDIACDWTELRHVLLPPENELYRYGGEMYAHFEDGSVHYQDAFGRTTPPNEFLNKDIDEAQLGRNDLCGCGSGRKYKNCCRDVPQELRTTWSVASIRERHLMFCNCIRDVLGLDSGKTWLDVRRELSDDQIRRIYGFYSALWPRETDIYSLLPKSDGKFRGLYTGPLDVRTIGFSALPMASMFDEFLVETPVTNPNNVRPDFSPIENPARYKYQALKDFMFMLQLEPYIGLGLVNLIPDPNEFDMPLMRAMMEMARERGDRQEILNEQDHRLHFRLFTEDLLNSTAMMPKEARVQLLISEFGLDEDVATQTIDTLEGAAEASPLVMLQQVELRDSGQFQQFRMGPNYEMALLIAQVTGSVLVTDSGSRWQELMAAQHRTQGIVSYPWNDAHTQFNAVPIDEPFLDTFRKSQGIFSTARNWLKTTDRMVQGNNRNAAQLTRLAGHASDFTNRLERQTAEPLLLDRFRISSPEGGFYDATVQRLLARSSCLRYDRSVRSVYGVGIQD</sequence>
<name>A0A090QKE4_9GAMM</name>
<protein>
    <recommendedName>
        <fullName evidence="3">DUF4238 domain-containing protein</fullName>
    </recommendedName>
</protein>
<dbReference type="Proteomes" id="UP000029227">
    <property type="component" value="Unassembled WGS sequence"/>
</dbReference>
<dbReference type="Gene3D" id="3.10.450.50">
    <property type="match status" value="1"/>
</dbReference>
<evidence type="ECO:0000313" key="2">
    <source>
        <dbReference type="Proteomes" id="UP000029227"/>
    </source>
</evidence>
<organism evidence="1 2">
    <name type="scientific">Photobacterium aphoticum</name>
    <dbReference type="NCBI Taxonomy" id="754436"/>
    <lineage>
        <taxon>Bacteria</taxon>
        <taxon>Pseudomonadati</taxon>
        <taxon>Pseudomonadota</taxon>
        <taxon>Gammaproteobacteria</taxon>
        <taxon>Vibrionales</taxon>
        <taxon>Vibrionaceae</taxon>
        <taxon>Photobacterium</taxon>
    </lineage>
</organism>
<dbReference type="EMBL" id="BBMN01000001">
    <property type="protein sequence ID" value="GAL02733.1"/>
    <property type="molecule type" value="Genomic_DNA"/>
</dbReference>